<dbReference type="PANTHER" id="PTHR10502:SF102">
    <property type="entry name" value="ANNEXIN B11"/>
    <property type="match status" value="1"/>
</dbReference>
<dbReference type="GO" id="GO:0005737">
    <property type="term" value="C:cytoplasm"/>
    <property type="evidence" value="ECO:0007669"/>
    <property type="project" value="TreeGrafter"/>
</dbReference>
<evidence type="ECO:0000313" key="4">
    <source>
        <dbReference type="EMBL" id="TQV71511.1"/>
    </source>
</evidence>
<accession>A0A545T2R1</accession>
<feature type="compositionally biased region" description="Basic and acidic residues" evidence="3">
    <location>
        <begin position="144"/>
        <end position="159"/>
    </location>
</feature>
<comment type="similarity">
    <text evidence="1">Belongs to the annexin family.</text>
</comment>
<feature type="compositionally biased region" description="Basic and acidic residues" evidence="3">
    <location>
        <begin position="112"/>
        <end position="132"/>
    </location>
</feature>
<reference evidence="4 5" key="1">
    <citation type="submission" date="2019-06" db="EMBL/GenBank/DDBJ databases">
        <title>Draft genome of Aliikangiella marina GYP-15.</title>
        <authorList>
            <person name="Wang G."/>
        </authorList>
    </citation>
    <scope>NUCLEOTIDE SEQUENCE [LARGE SCALE GENOMIC DNA]</scope>
    <source>
        <strain evidence="4 5">GYP-15</strain>
    </source>
</reference>
<dbReference type="GO" id="GO:0012506">
    <property type="term" value="C:vesicle membrane"/>
    <property type="evidence" value="ECO:0007669"/>
    <property type="project" value="TreeGrafter"/>
</dbReference>
<dbReference type="GO" id="GO:0005509">
    <property type="term" value="F:calcium ion binding"/>
    <property type="evidence" value="ECO:0007669"/>
    <property type="project" value="InterPro"/>
</dbReference>
<proteinExistence type="inferred from homology"/>
<gene>
    <name evidence="4" type="ORF">FLL45_20380</name>
</gene>
<feature type="region of interest" description="Disordered" evidence="3">
    <location>
        <begin position="1877"/>
        <end position="1905"/>
    </location>
</feature>
<feature type="compositionally biased region" description="Acidic residues" evidence="3">
    <location>
        <begin position="284"/>
        <end position="299"/>
    </location>
</feature>
<feature type="compositionally biased region" description="Low complexity" evidence="3">
    <location>
        <begin position="373"/>
        <end position="386"/>
    </location>
</feature>
<evidence type="ECO:0008006" key="6">
    <source>
        <dbReference type="Google" id="ProtNLM"/>
    </source>
</evidence>
<feature type="compositionally biased region" description="Polar residues" evidence="3">
    <location>
        <begin position="264"/>
        <end position="273"/>
    </location>
</feature>
<feature type="compositionally biased region" description="Basic residues" evidence="3">
    <location>
        <begin position="8"/>
        <end position="28"/>
    </location>
</feature>
<dbReference type="Proteomes" id="UP000317839">
    <property type="component" value="Unassembled WGS sequence"/>
</dbReference>
<feature type="compositionally biased region" description="Polar residues" evidence="3">
    <location>
        <begin position="1951"/>
        <end position="1962"/>
    </location>
</feature>
<organism evidence="4 5">
    <name type="scientific">Aliikangiella marina</name>
    <dbReference type="NCBI Taxonomy" id="1712262"/>
    <lineage>
        <taxon>Bacteria</taxon>
        <taxon>Pseudomonadati</taxon>
        <taxon>Pseudomonadota</taxon>
        <taxon>Gammaproteobacteria</taxon>
        <taxon>Oceanospirillales</taxon>
        <taxon>Pleioneaceae</taxon>
        <taxon>Aliikangiella</taxon>
    </lineage>
</organism>
<dbReference type="InterPro" id="IPR018502">
    <property type="entry name" value="Annexin_repeat"/>
</dbReference>
<dbReference type="GO" id="GO:0005544">
    <property type="term" value="F:calcium-dependent phospholipid binding"/>
    <property type="evidence" value="ECO:0007669"/>
    <property type="project" value="InterPro"/>
</dbReference>
<feature type="region of interest" description="Disordered" evidence="3">
    <location>
        <begin position="2579"/>
        <end position="2601"/>
    </location>
</feature>
<keyword evidence="2" id="KW-0677">Repeat</keyword>
<dbReference type="RefSeq" id="WP_142943910.1">
    <property type="nucleotide sequence ID" value="NZ_VIKR01000006.1"/>
</dbReference>
<keyword evidence="5" id="KW-1185">Reference proteome</keyword>
<dbReference type="EMBL" id="VIKR01000006">
    <property type="protein sequence ID" value="TQV71511.1"/>
    <property type="molecule type" value="Genomic_DNA"/>
</dbReference>
<dbReference type="GO" id="GO:0005886">
    <property type="term" value="C:plasma membrane"/>
    <property type="evidence" value="ECO:0007669"/>
    <property type="project" value="TreeGrafter"/>
</dbReference>
<evidence type="ECO:0000313" key="5">
    <source>
        <dbReference type="Proteomes" id="UP000317839"/>
    </source>
</evidence>
<feature type="compositionally biased region" description="Basic and acidic residues" evidence="3">
    <location>
        <begin position="185"/>
        <end position="198"/>
    </location>
</feature>
<dbReference type="InterPro" id="IPR037104">
    <property type="entry name" value="Annexin_sf"/>
</dbReference>
<evidence type="ECO:0000256" key="1">
    <source>
        <dbReference type="ARBA" id="ARBA00007831"/>
    </source>
</evidence>
<sequence>MEPLQKDKKPKLLKKQQRSRMVQNKKKTQRESNHQSSDNFSFPEYLVARSNLSLNADGGTQSGLSASELLESFPLDILFNRRFDLNFGQDTQEFSQTPIEQASISSNDEPQLPERVRTSENQVADDHSEENLTRQSLNTENSEESGRTSFDRVLPRESESTADISTQVSESDSSIIENEIALESRTSHERSEAERQDVEPAVSTSETQTSSVGSQTSTNGTLAGDLLIQDSLSSDDLDPGNLSRELNEEDLSESDSSLQEEPQNESISTNSIDSTQETPLTEPSSEESETEEIVDEISPVEESVANEQPVEDFTEDTLSDAESEGENQSSSLPSPPSGSVLLGPVVGAIRQRAAGLPNGEITAGTAASRRAEALSNQAQENQQQAADGVRDSAANAMPPVPEDLPASILGEDNPVPGITQVLDAASNQRLENQSPPNLEESPQGNWPVLGSRPVSPSTMRRLREIDMETPPVGEQEEQQRQGLLALRERLSTPPEVAEGYQGEVPALVDVPPPAHPQIPERNKTRLSQALARLLANPSGEAQDMIRRARGNAFVGGVLNQIEATQTLGDDTMVSEFAGVLGVQLDEIRAEAGIAAEDLDREVQNRQEELDRQHAEQEERLQMCLVDERANVADANQQVANTIAGARRGMDEQVEEVQAASGGESKRQAIESRRDRIIADINRHVGTEKSDYRRAGETRQNELTTSESAQINAYRFAAQQDEFQLTTQRDEIIPTESEMQRAPQGTDPYDFAVQDRIARSNRWKDGRIRSVRGSFTTLKTEATTAISGFQTEIEEAGNSAREDIRNWANEELGEEESWWDSIINMLNDWMGEAEAEAEAWETVQNQETVVVASGYIDMLDQVERSAAAGITQEQMLARSDLTAEERAVIEAYFNPPEGTVGRDPIGAVAHGLKERIFSQRGPEITSRMESQVKDSQPWNVLDRVGRAYTSDFDAANRASQLEAAFRPGLTGLGTEEEQVFSALSGLNPVQAKAVRKAYQHFYHRTLEEALAAEMDTDGEANRAQALLSGNQAAADAAALHMAMEETFLNTGLGTDRDVIMTTLRNKSPEEIAAITEAYESTYPGDSSLRELLQEELNDWATLSTHDSDMAMAYMDSNTALADAIAIDQSMHGFSWGYAFNLAYGTDFEEGGRDEFTAVTDRIRQEVAAQASSNEWDERQFQAELSRRLAEVESAYNSEYSYRGSLRTAIEGRFDEGPNRDLLEATLDNDEIRADAARVAIERYESIVYASDDVIIDVVERRYDRALEAERRNRGPLLRLQMETQLSREDQAYFEAHGVYMTGAQRYARQQELEVEMERELESAARDRAERDTQRLDEVFSEEYGDQHNEDLEDAVRASTSGTTGEHAVTALSQGGYLTRDQRFEYAVGGYLDGTDEEALQRAIEGATPEELRAMDQRWRDSHGGESLFDRALSETSGTDNMDMQVALMGRPMTIDQALRRERLRVQLEQPTNWFGEQIAGPEREILDYRMAEMEANARQLKEPVRTQADRDRRDQILNEFEFNQQAVQGAVQQHRSRVAAVTDAVANAASMAVAIAVGALITVVSGGSAGPVAVALIASLAATMTSIGTRALLMGNQYGQEEFLTDVGIGVVDAIVAAATAGIGNRLLGISQVSRAVSSGAVGSGIRGTMRRVQQGLARMLARLGDVGPVARRVQASQLLQNMAKGPWYKRLAAHAVAESVENAVGALPTAVVGEVINDKNWEGGFQFGNAFTNVATGVGMGVGMGLGMSGGMAGLGHIASFARNRVTRPNVGGDLHFSSPDHLPTNDAQYNAALDAYTSRPNPDGTPRTQADFDAALQRERQRHLDSFMRQNQDATEADFDAQLEQHATARRTEFDEMHGGRKDFDVEAGREAGEQIQRVDSEQKQRQQYADEVRDAAPEGRGDIGEIPVTVLSEADFKRLGVDGDSTVVMRDGQAHLVVKEGAEPASVRHQAQSLADQTAAGTGGRSVNPADALPKDLRGRVNVDVNPDLPPRSVEVHYESHNGVIIGMWIEVGPGARSVDIQMHAQTVRSMRKLQGISGRVRQLLNRMRRWANMNPAPPPGSRAFEARLEMEKLPGIIQERANALRNATSPDEQIRLMAEVEHLKSQMENHSRFVNAVESEPGVGYVAAKGLDQPALTKALGKIEDPDARAAIAAHTEDAPVLAYYHKLINDITAGLNSPADVRAAVDAFASSFRRIDEVIRSADGKPDLTIMPRMMNRAQNSPDGLKFLTDMQRVLDNVDSDSSGSILRKIAYMDDSSVASRSLSGIVDAAGGLIDNNLPEALNGQLIKAALEASPADRGNVMRSLARIAENADEALMQSIADRLNGYGSGTSGRGAMSADSRAKFLNQMSTLMDRAQALADSKSQYSDLVDAMILGATDAQVPDKYFGKVNQLLSDLEAHASSPDAGSIRAMNTLLGGIDDTGLRSVIDNAPDIDASTHTSKIGTQDPEMRSSGRLLDALQNSDSAREIEGLAATIKHITEQSIKNPDTIGKQFSETMGRLSTHVDSIINRGELPAHLRSALADIDASLKEFHLRVDDTFTFREGERRIPDELYESLRSGTPSKKVLDEVAARPGETYTDANGNPLKQPFDDPVFDHPDNTTTMRVEETLEADHIVPMAEIVKMPGFERLTREQQLAVLNHQENFMALSKSANASKGDSSFEEWTVHKSSGSRVNEEFRQRMITRERELRVILQDLINEKLAE</sequence>
<feature type="region of interest" description="Disordered" evidence="3">
    <location>
        <begin position="1"/>
        <end position="42"/>
    </location>
</feature>
<dbReference type="SUPFAM" id="SSF47874">
    <property type="entry name" value="Annexin"/>
    <property type="match status" value="1"/>
</dbReference>
<feature type="region of interest" description="Disordered" evidence="3">
    <location>
        <begin position="97"/>
        <end position="342"/>
    </location>
</feature>
<feature type="compositionally biased region" description="Low complexity" evidence="3">
    <location>
        <begin position="329"/>
        <end position="342"/>
    </location>
</feature>
<feature type="compositionally biased region" description="Polar residues" evidence="3">
    <location>
        <begin position="97"/>
        <end position="109"/>
    </location>
</feature>
<evidence type="ECO:0000256" key="2">
    <source>
        <dbReference type="ARBA" id="ARBA00022737"/>
    </source>
</evidence>
<feature type="compositionally biased region" description="Acidic residues" evidence="3">
    <location>
        <begin position="309"/>
        <end position="325"/>
    </location>
</feature>
<feature type="region of interest" description="Disordered" evidence="3">
    <location>
        <begin position="1945"/>
        <end position="1975"/>
    </location>
</feature>
<dbReference type="GO" id="GO:0001786">
    <property type="term" value="F:phosphatidylserine binding"/>
    <property type="evidence" value="ECO:0007669"/>
    <property type="project" value="TreeGrafter"/>
</dbReference>
<dbReference type="PROSITE" id="PS51897">
    <property type="entry name" value="ANNEXIN_2"/>
    <property type="match status" value="1"/>
</dbReference>
<name>A0A545T2R1_9GAMM</name>
<evidence type="ECO:0000256" key="3">
    <source>
        <dbReference type="SAM" id="MobiDB-lite"/>
    </source>
</evidence>
<feature type="compositionally biased region" description="Polar residues" evidence="3">
    <location>
        <begin position="431"/>
        <end position="444"/>
    </location>
</feature>
<dbReference type="PANTHER" id="PTHR10502">
    <property type="entry name" value="ANNEXIN"/>
    <property type="match status" value="1"/>
</dbReference>
<feature type="region of interest" description="Disordered" evidence="3">
    <location>
        <begin position="365"/>
        <end position="418"/>
    </location>
</feature>
<feature type="compositionally biased region" description="Low complexity" evidence="3">
    <location>
        <begin position="274"/>
        <end position="283"/>
    </location>
</feature>
<comment type="caution">
    <text evidence="4">The sequence shown here is derived from an EMBL/GenBank/DDBJ whole genome shotgun (WGS) entry which is preliminary data.</text>
</comment>
<dbReference type="Gene3D" id="1.10.220.10">
    <property type="entry name" value="Annexin"/>
    <property type="match status" value="2"/>
</dbReference>
<feature type="compositionally biased region" description="Low complexity" evidence="3">
    <location>
        <begin position="202"/>
        <end position="232"/>
    </location>
</feature>
<feature type="region of interest" description="Disordered" evidence="3">
    <location>
        <begin position="431"/>
        <end position="455"/>
    </location>
</feature>
<protein>
    <recommendedName>
        <fullName evidence="6">Annexin</fullName>
    </recommendedName>
</protein>
<feature type="compositionally biased region" description="Low complexity" evidence="3">
    <location>
        <begin position="169"/>
        <end position="179"/>
    </location>
</feature>
<dbReference type="OrthoDB" id="2867402at2"/>